<dbReference type="Pfam" id="PF01594">
    <property type="entry name" value="AI-2E_transport"/>
    <property type="match status" value="1"/>
</dbReference>
<feature type="transmembrane region" description="Helical" evidence="6">
    <location>
        <begin position="201"/>
        <end position="223"/>
    </location>
</feature>
<dbReference type="RefSeq" id="WP_257892621.1">
    <property type="nucleotide sequence ID" value="NZ_JAIMBW010000001.1"/>
</dbReference>
<organism evidence="8">
    <name type="scientific">Gymnodinialimonas phycosphaerae</name>
    <dbReference type="NCBI Taxonomy" id="2841589"/>
    <lineage>
        <taxon>Bacteria</taxon>
        <taxon>Pseudomonadati</taxon>
        <taxon>Pseudomonadota</taxon>
        <taxon>Alphaproteobacteria</taxon>
        <taxon>Rhodobacterales</taxon>
        <taxon>Paracoccaceae</taxon>
        <taxon>Gymnodinialimonas</taxon>
    </lineage>
</organism>
<comment type="subcellular location">
    <subcellularLocation>
        <location evidence="1">Membrane</location>
        <topology evidence="1">Multi-pass membrane protein</topology>
    </subcellularLocation>
</comment>
<feature type="transmembrane region" description="Helical" evidence="6">
    <location>
        <begin position="147"/>
        <end position="169"/>
    </location>
</feature>
<feature type="transmembrane region" description="Helical" evidence="6">
    <location>
        <begin position="7"/>
        <end position="26"/>
    </location>
</feature>
<keyword evidence="3 6" id="KW-0812">Transmembrane</keyword>
<name>A0A975TXM1_9RHOB</name>
<evidence type="ECO:0000256" key="2">
    <source>
        <dbReference type="ARBA" id="ARBA00009773"/>
    </source>
</evidence>
<dbReference type="EMBL" id="JAIMBW010000001">
    <property type="protein sequence ID" value="MBY4892870.1"/>
    <property type="molecule type" value="Genomic_DNA"/>
</dbReference>
<protein>
    <submittedName>
        <fullName evidence="8">AI-2E family transporter</fullName>
    </submittedName>
</protein>
<dbReference type="InterPro" id="IPR002549">
    <property type="entry name" value="AI-2E-like"/>
</dbReference>
<evidence type="ECO:0000256" key="6">
    <source>
        <dbReference type="SAM" id="Phobius"/>
    </source>
</evidence>
<gene>
    <name evidence="7" type="ORF">KUL25_08855</name>
    <name evidence="8" type="ORF">KUL25_08860</name>
</gene>
<evidence type="ECO:0000256" key="4">
    <source>
        <dbReference type="ARBA" id="ARBA00022989"/>
    </source>
</evidence>
<keyword evidence="5 6" id="KW-0472">Membrane</keyword>
<feature type="transmembrane region" description="Helical" evidence="6">
    <location>
        <begin position="304"/>
        <end position="329"/>
    </location>
</feature>
<evidence type="ECO:0000256" key="1">
    <source>
        <dbReference type="ARBA" id="ARBA00004141"/>
    </source>
</evidence>
<comment type="similarity">
    <text evidence="2">Belongs to the autoinducer-2 exporter (AI-2E) (TC 2.A.86) family.</text>
</comment>
<keyword evidence="9" id="KW-1185">Reference proteome</keyword>
<dbReference type="Proteomes" id="UP000693972">
    <property type="component" value="Unassembled WGS sequence"/>
</dbReference>
<reference evidence="8 9" key="1">
    <citation type="submission" date="2021-07" db="EMBL/GenBank/DDBJ databases">
        <title>Karlodiniumbacter phycospheric gen. nov., sp. nov., a phycosphere bacterium isolated from karlodinium veneficum.</title>
        <authorList>
            <person name="Peng Y."/>
            <person name="Jiang L."/>
            <person name="Lee J."/>
        </authorList>
    </citation>
    <scope>NUCLEOTIDE SEQUENCE</scope>
    <source>
        <strain evidence="8 9">N5</strain>
    </source>
</reference>
<dbReference type="EMBL" id="CP078073">
    <property type="protein sequence ID" value="QXL89594.1"/>
    <property type="molecule type" value="Genomic_DNA"/>
</dbReference>
<evidence type="ECO:0000313" key="8">
    <source>
        <dbReference type="EMBL" id="QXL89594.1"/>
    </source>
</evidence>
<dbReference type="AlphaFoldDB" id="A0A975TXM1"/>
<accession>A0A975TXM1</accession>
<dbReference type="PANTHER" id="PTHR21716:SF16">
    <property type="entry name" value="BLL1467 PROTEIN"/>
    <property type="match status" value="1"/>
</dbReference>
<proteinExistence type="inferred from homology"/>
<evidence type="ECO:0000313" key="9">
    <source>
        <dbReference type="Proteomes" id="UP000693972"/>
    </source>
</evidence>
<feature type="transmembrane region" description="Helical" evidence="6">
    <location>
        <begin position="263"/>
        <end position="284"/>
    </location>
</feature>
<evidence type="ECO:0000313" key="7">
    <source>
        <dbReference type="EMBL" id="MBY4892870.1"/>
    </source>
</evidence>
<dbReference type="GO" id="GO:0016020">
    <property type="term" value="C:membrane"/>
    <property type="evidence" value="ECO:0007669"/>
    <property type="project" value="UniProtKB-SubCell"/>
</dbReference>
<feature type="transmembrane region" description="Helical" evidence="6">
    <location>
        <begin position="229"/>
        <end position="256"/>
    </location>
</feature>
<sequence length="352" mass="37862">MSYRPIKIAASPAIVLLCALAIIFTLDVAQGLLAPIASAIVLGVVCAPLSEALEKIGLPRAVAAFLVLFLFITATVFIFVALEPTLSYAISNAPLIRFELRTIVEALQGALSGVREFQASVESALGDAAATEEGATADMPIPSVFDALAYGPSVVSGMLVFVGTFYFFLSTRRDVYRRIERIWPRLRADLLLIAEARVSRYFLAVTVVNAGFGTAVTFAMTFIGMPQPLMWGLATFLMNFLLYLGPAMVAFALLIVGVTVFDGFWSVVPMGSFVLMNLVEAQFVTPTVVGRQVSMNPLLVFLSLVFWLYLWGPLGGLVAIPIVVWLLFIAHKLHKAPVKAPGSQGAAPQAAE</sequence>
<dbReference type="PANTHER" id="PTHR21716">
    <property type="entry name" value="TRANSMEMBRANE PROTEIN"/>
    <property type="match status" value="1"/>
</dbReference>
<feature type="transmembrane region" description="Helical" evidence="6">
    <location>
        <begin position="61"/>
        <end position="82"/>
    </location>
</feature>
<feature type="transmembrane region" description="Helical" evidence="6">
    <location>
        <begin position="32"/>
        <end position="49"/>
    </location>
</feature>
<evidence type="ECO:0000256" key="5">
    <source>
        <dbReference type="ARBA" id="ARBA00023136"/>
    </source>
</evidence>
<dbReference type="GO" id="GO:0055085">
    <property type="term" value="P:transmembrane transport"/>
    <property type="evidence" value="ECO:0007669"/>
    <property type="project" value="TreeGrafter"/>
</dbReference>
<keyword evidence="4 6" id="KW-1133">Transmembrane helix</keyword>
<evidence type="ECO:0000256" key="3">
    <source>
        <dbReference type="ARBA" id="ARBA00022692"/>
    </source>
</evidence>